<dbReference type="SUPFAM" id="SSF55298">
    <property type="entry name" value="YjgF-like"/>
    <property type="match status" value="1"/>
</dbReference>
<dbReference type="Proteomes" id="UP001317870">
    <property type="component" value="Chromosome"/>
</dbReference>
<dbReference type="Pfam" id="PF01042">
    <property type="entry name" value="Ribonuc_L-PSP"/>
    <property type="match status" value="1"/>
</dbReference>
<comment type="similarity">
    <text evidence="1">Belongs to the RutC family.</text>
</comment>
<evidence type="ECO:0000313" key="2">
    <source>
        <dbReference type="EMBL" id="BDT97468.1"/>
    </source>
</evidence>
<organism evidence="2 3">
    <name type="scientific">Nocardia sputorum</name>
    <dbReference type="NCBI Taxonomy" id="2984338"/>
    <lineage>
        <taxon>Bacteria</taxon>
        <taxon>Bacillati</taxon>
        <taxon>Actinomycetota</taxon>
        <taxon>Actinomycetes</taxon>
        <taxon>Mycobacteriales</taxon>
        <taxon>Nocardiaceae</taxon>
        <taxon>Nocardia</taxon>
    </lineage>
</organism>
<evidence type="ECO:0008006" key="4">
    <source>
        <dbReference type="Google" id="ProtNLM"/>
    </source>
</evidence>
<dbReference type="InterPro" id="IPR006175">
    <property type="entry name" value="YjgF/YER057c/UK114"/>
</dbReference>
<gene>
    <name evidence="2" type="ORF">IFM12276_04970</name>
</gene>
<evidence type="ECO:0000313" key="3">
    <source>
        <dbReference type="Proteomes" id="UP001317870"/>
    </source>
</evidence>
<dbReference type="PANTHER" id="PTHR11803:SF58">
    <property type="entry name" value="PROTEIN HMF1-RELATED"/>
    <property type="match status" value="1"/>
</dbReference>
<dbReference type="Gene3D" id="3.30.1330.40">
    <property type="entry name" value="RutC-like"/>
    <property type="match status" value="1"/>
</dbReference>
<dbReference type="InterPro" id="IPR035959">
    <property type="entry name" value="RutC-like_sf"/>
</dbReference>
<dbReference type="PANTHER" id="PTHR11803">
    <property type="entry name" value="2-IMINOBUTANOATE/2-IMINOPROPANOATE DEAMINASE RIDA"/>
    <property type="match status" value="1"/>
</dbReference>
<sequence>MHDLPRRELALTTGVHEVEGGASGAEAAAQIGWQAGAGLHDTSLTGYSARMTITHINPETLHSSPAFTQVVRVSAAADTIYVGGQNGVDATGRVVGPGVAEQTRQALANLQTCLAAAGASIEHVVKWTILVREGESMQEGFAAFSEVWGGRPNPPAITVVQVAGFAVPGAVCEIEAVAAVPA</sequence>
<dbReference type="CDD" id="cd00448">
    <property type="entry name" value="YjgF_YER057c_UK114_family"/>
    <property type="match status" value="1"/>
</dbReference>
<evidence type="ECO:0000256" key="1">
    <source>
        <dbReference type="ARBA" id="ARBA00010552"/>
    </source>
</evidence>
<name>A0ABN6TX17_9NOCA</name>
<reference evidence="2 3" key="1">
    <citation type="submission" date="2022-11" db="EMBL/GenBank/DDBJ databases">
        <title>Genome Sequencing of Nocardia sp. ON39_IFM12276 and assembly.</title>
        <authorList>
            <person name="Shimojima M."/>
            <person name="Toyokawa M."/>
            <person name="Uesaka K."/>
        </authorList>
    </citation>
    <scope>NUCLEOTIDE SEQUENCE [LARGE SCALE GENOMIC DNA]</scope>
    <source>
        <strain evidence="2 3">IFM 12276</strain>
    </source>
</reference>
<protein>
    <recommendedName>
        <fullName evidence="4">RidA family protein</fullName>
    </recommendedName>
</protein>
<keyword evidence="3" id="KW-1185">Reference proteome</keyword>
<proteinExistence type="inferred from homology"/>
<accession>A0ABN6TX17</accession>
<dbReference type="EMBL" id="AP026978">
    <property type="protein sequence ID" value="BDT97468.1"/>
    <property type="molecule type" value="Genomic_DNA"/>
</dbReference>